<keyword evidence="4" id="KW-0802">TPR repeat</keyword>
<dbReference type="SUPFAM" id="SSF48452">
    <property type="entry name" value="TPR-like"/>
    <property type="match status" value="1"/>
</dbReference>
<dbReference type="SUPFAM" id="SSF47757">
    <property type="entry name" value="Chemotaxis receptor methyltransferase CheR, N-terminal domain"/>
    <property type="match status" value="1"/>
</dbReference>
<keyword evidence="7" id="KW-1185">Reference proteome</keyword>
<dbReference type="PROSITE" id="PS50123">
    <property type="entry name" value="CHER"/>
    <property type="match status" value="1"/>
</dbReference>
<dbReference type="InterPro" id="IPR011990">
    <property type="entry name" value="TPR-like_helical_dom_sf"/>
</dbReference>
<reference evidence="6" key="1">
    <citation type="submission" date="2023-06" db="EMBL/GenBank/DDBJ databases">
        <authorList>
            <person name="Zhang S."/>
        </authorList>
    </citation>
    <scope>NUCLEOTIDE SEQUENCE</scope>
    <source>
        <strain evidence="6">SG2303</strain>
    </source>
</reference>
<dbReference type="PANTHER" id="PTHR24422:SF19">
    <property type="entry name" value="CHEMOTAXIS PROTEIN METHYLTRANSFERASE"/>
    <property type="match status" value="1"/>
</dbReference>
<dbReference type="Gene3D" id="3.40.50.150">
    <property type="entry name" value="Vaccinia Virus protein VP39"/>
    <property type="match status" value="1"/>
</dbReference>
<accession>A0ABT7XT76</accession>
<comment type="caution">
    <text evidence="6">The sequence shown here is derived from an EMBL/GenBank/DDBJ whole genome shotgun (WGS) entry which is preliminary data.</text>
</comment>
<evidence type="ECO:0000313" key="7">
    <source>
        <dbReference type="Proteomes" id="UP001168540"/>
    </source>
</evidence>
<organism evidence="6 7">
    <name type="scientific">Crenobacter oryzisoli</name>
    <dbReference type="NCBI Taxonomy" id="3056844"/>
    <lineage>
        <taxon>Bacteria</taxon>
        <taxon>Pseudomonadati</taxon>
        <taxon>Pseudomonadota</taxon>
        <taxon>Betaproteobacteria</taxon>
        <taxon>Neisseriales</taxon>
        <taxon>Neisseriaceae</taxon>
        <taxon>Crenobacter</taxon>
    </lineage>
</organism>
<feature type="repeat" description="TPR" evidence="4">
    <location>
        <begin position="350"/>
        <end position="383"/>
    </location>
</feature>
<evidence type="ECO:0000256" key="4">
    <source>
        <dbReference type="PROSITE-ProRule" id="PRU00339"/>
    </source>
</evidence>
<dbReference type="PRINTS" id="PR00996">
    <property type="entry name" value="CHERMTFRASE"/>
</dbReference>
<dbReference type="PANTHER" id="PTHR24422">
    <property type="entry name" value="CHEMOTAXIS PROTEIN METHYLTRANSFERASE"/>
    <property type="match status" value="1"/>
</dbReference>
<dbReference type="Proteomes" id="UP001168540">
    <property type="component" value="Unassembled WGS sequence"/>
</dbReference>
<name>A0ABT7XT76_9NEIS</name>
<dbReference type="RefSeq" id="WP_289831616.1">
    <property type="nucleotide sequence ID" value="NZ_JAUEDK010000049.1"/>
</dbReference>
<dbReference type="InterPro" id="IPR022642">
    <property type="entry name" value="CheR_C"/>
</dbReference>
<dbReference type="CDD" id="cd02440">
    <property type="entry name" value="AdoMet_MTases"/>
    <property type="match status" value="1"/>
</dbReference>
<dbReference type="InterPro" id="IPR050903">
    <property type="entry name" value="Bact_Chemotaxis_MeTrfase"/>
</dbReference>
<evidence type="ECO:0000259" key="5">
    <source>
        <dbReference type="PROSITE" id="PS50123"/>
    </source>
</evidence>
<feature type="domain" description="CheR-type methyltransferase" evidence="5">
    <location>
        <begin position="1"/>
        <end position="246"/>
    </location>
</feature>
<evidence type="ECO:0000313" key="6">
    <source>
        <dbReference type="EMBL" id="MDN0076987.1"/>
    </source>
</evidence>
<dbReference type="Pfam" id="PF01739">
    <property type="entry name" value="CheR"/>
    <property type="match status" value="1"/>
</dbReference>
<evidence type="ECO:0000256" key="2">
    <source>
        <dbReference type="ARBA" id="ARBA00022679"/>
    </source>
</evidence>
<sequence length="416" mass="45462">MADAGLERLAAWLKQQIGLDAASIGLGVIDSAVRARMTSCGSAGLDQYWALLQASQHERQQLIEAVVVPETWFFRDAPAFQAAVRHARALLTKQPHRAPVRLLSLPCSSGEEPYSLAMALLQAGLSPEQFRVDAVDISERALELARRGLYQHHSFRGAEPGLRERFFSVDTTGCRLHEVVRRPVRFHQGNLFAPELLAGEARGSYDIVFCRNVLIYFDRPTQQRAIGVLNDWLAEDGLLVVGPAEAALLLRQQFRLAESGISCTFHKASATEPPKPVVLSARTTILPQPAQRPAPLPVRRPLRPAPRPIAAPLAAGPAPLAAAQQAADKGRFAEALALCEQHNKLHGPSAAAFYLMALVADASGQPQAAQDYYRKTLYLEPTHREALLQLASLLELAGNAAGAQRLYQRAQRGRDE</sequence>
<protein>
    <submittedName>
        <fullName evidence="6">Protein-glutamate O-methyltransferase CheR</fullName>
    </submittedName>
</protein>
<dbReference type="EMBL" id="JAUEDK010000049">
    <property type="protein sequence ID" value="MDN0076987.1"/>
    <property type="molecule type" value="Genomic_DNA"/>
</dbReference>
<keyword evidence="2" id="KW-0808">Transferase</keyword>
<evidence type="ECO:0000256" key="3">
    <source>
        <dbReference type="ARBA" id="ARBA00022691"/>
    </source>
</evidence>
<dbReference type="InterPro" id="IPR019734">
    <property type="entry name" value="TPR_rpt"/>
</dbReference>
<keyword evidence="1" id="KW-0489">Methyltransferase</keyword>
<gene>
    <name evidence="6" type="ORF">QU481_19265</name>
</gene>
<dbReference type="SMART" id="SM00138">
    <property type="entry name" value="MeTrc"/>
    <property type="match status" value="1"/>
</dbReference>
<dbReference type="Gene3D" id="1.25.40.10">
    <property type="entry name" value="Tetratricopeptide repeat domain"/>
    <property type="match status" value="1"/>
</dbReference>
<dbReference type="SUPFAM" id="SSF53335">
    <property type="entry name" value="S-adenosyl-L-methionine-dependent methyltransferases"/>
    <property type="match status" value="1"/>
</dbReference>
<dbReference type="PROSITE" id="PS50005">
    <property type="entry name" value="TPR"/>
    <property type="match status" value="1"/>
</dbReference>
<dbReference type="InterPro" id="IPR029063">
    <property type="entry name" value="SAM-dependent_MTases_sf"/>
</dbReference>
<proteinExistence type="predicted"/>
<keyword evidence="3" id="KW-0949">S-adenosyl-L-methionine</keyword>
<evidence type="ECO:0000256" key="1">
    <source>
        <dbReference type="ARBA" id="ARBA00022603"/>
    </source>
</evidence>
<dbReference type="InterPro" id="IPR000780">
    <property type="entry name" value="CheR_MeTrfase"/>
</dbReference>